<dbReference type="InterPro" id="IPR001608">
    <property type="entry name" value="Ala_racemase_N"/>
</dbReference>
<evidence type="ECO:0000256" key="1">
    <source>
        <dbReference type="ARBA" id="ARBA00001933"/>
    </source>
</evidence>
<dbReference type="Gene3D" id="3.20.20.10">
    <property type="entry name" value="Alanine racemase"/>
    <property type="match status" value="1"/>
</dbReference>
<dbReference type="InterPro" id="IPR000821">
    <property type="entry name" value="Ala_racemase"/>
</dbReference>
<evidence type="ECO:0000256" key="2">
    <source>
        <dbReference type="ARBA" id="ARBA00022898"/>
    </source>
</evidence>
<proteinExistence type="predicted"/>
<dbReference type="Proteomes" id="UP000007519">
    <property type="component" value="Chromosome"/>
</dbReference>
<keyword evidence="3" id="KW-0413">Isomerase</keyword>
<protein>
    <submittedName>
        <fullName evidence="5">Amino acid racemase</fullName>
    </submittedName>
</protein>
<comment type="cofactor">
    <cofactor evidence="1">
        <name>pyridoxal 5'-phosphate</name>
        <dbReference type="ChEBI" id="CHEBI:597326"/>
    </cofactor>
</comment>
<dbReference type="InterPro" id="IPR029066">
    <property type="entry name" value="PLP-binding_barrel"/>
</dbReference>
<dbReference type="GO" id="GO:0008784">
    <property type="term" value="F:alanine racemase activity"/>
    <property type="evidence" value="ECO:0007669"/>
    <property type="project" value="TreeGrafter"/>
</dbReference>
<feature type="domain" description="Alanine racemase N-terminal" evidence="4">
    <location>
        <begin position="7"/>
        <end position="225"/>
    </location>
</feature>
<dbReference type="AlphaFoldDB" id="H6L6E5"/>
<dbReference type="RefSeq" id="WP_015691727.1">
    <property type="nucleotide sequence ID" value="NC_016940.1"/>
</dbReference>
<dbReference type="KEGG" id="sgn:SGRA_1352"/>
<dbReference type="GO" id="GO:0005829">
    <property type="term" value="C:cytosol"/>
    <property type="evidence" value="ECO:0007669"/>
    <property type="project" value="TreeGrafter"/>
</dbReference>
<dbReference type="SUPFAM" id="SSF51419">
    <property type="entry name" value="PLP-binding barrel"/>
    <property type="match status" value="1"/>
</dbReference>
<name>H6L6E5_SAPGL</name>
<evidence type="ECO:0000256" key="3">
    <source>
        <dbReference type="ARBA" id="ARBA00023235"/>
    </source>
</evidence>
<gene>
    <name evidence="5" type="ordered locus">SGRA_1352</name>
</gene>
<keyword evidence="6" id="KW-1185">Reference proteome</keyword>
<dbReference type="GO" id="GO:0030170">
    <property type="term" value="F:pyridoxal phosphate binding"/>
    <property type="evidence" value="ECO:0007669"/>
    <property type="project" value="TreeGrafter"/>
</dbReference>
<dbReference type="HOGENOM" id="CLU_067103_0_0_10"/>
<keyword evidence="2" id="KW-0663">Pyridoxal phosphate</keyword>
<evidence type="ECO:0000313" key="5">
    <source>
        <dbReference type="EMBL" id="AFC24087.1"/>
    </source>
</evidence>
<dbReference type="eggNOG" id="COG3457">
    <property type="taxonomic scope" value="Bacteria"/>
</dbReference>
<dbReference type="OrthoDB" id="504078at2"/>
<evidence type="ECO:0000259" key="4">
    <source>
        <dbReference type="Pfam" id="PF01168"/>
    </source>
</evidence>
<organism evidence="5 6">
    <name type="scientific">Saprospira grandis (strain Lewin)</name>
    <dbReference type="NCBI Taxonomy" id="984262"/>
    <lineage>
        <taxon>Bacteria</taxon>
        <taxon>Pseudomonadati</taxon>
        <taxon>Bacteroidota</taxon>
        <taxon>Saprospiria</taxon>
        <taxon>Saprospirales</taxon>
        <taxon>Saprospiraceae</taxon>
        <taxon>Saprospira</taxon>
    </lineage>
</organism>
<dbReference type="PANTHER" id="PTHR30511:SF3">
    <property type="entry name" value="LYSINE RACEMASE"/>
    <property type="match status" value="1"/>
</dbReference>
<accession>H6L6E5</accession>
<reference evidence="5 6" key="1">
    <citation type="journal article" date="2012" name="Stand. Genomic Sci.">
        <title>Complete genome sequencing and analysis of Saprospira grandis str. Lewin, a predatory marine bacterium.</title>
        <authorList>
            <person name="Saw J.H."/>
            <person name="Yuryev A."/>
            <person name="Kanbe M."/>
            <person name="Hou S."/>
            <person name="Young A.G."/>
            <person name="Aizawa S."/>
            <person name="Alam M."/>
        </authorList>
    </citation>
    <scope>NUCLEOTIDE SEQUENCE [LARGE SCALE GENOMIC DNA]</scope>
    <source>
        <strain evidence="5 6">Lewin</strain>
    </source>
</reference>
<dbReference type="EMBL" id="CP002831">
    <property type="protein sequence ID" value="AFC24087.1"/>
    <property type="molecule type" value="Genomic_DNA"/>
</dbReference>
<sequence>MAFITLDSQKLAENYQRLDELFQEKNIQWAVVSKMLCGHRLYLEELIKLGAKQLCDSRLSNLKMIKSISEEVETIYIKPPPQEIIPEIVQYADISFNTEIESIRLLSEEAARQNKLHKVIIMIEMGELREGVMREEFMDFYEQVFKLPNIQVVGIGTNLTCMYGVLPSQDKLIQLCLYEQLVEAKFNREIPLVSGGSSVTIPLIFQNLLPAGINHFRVGETLYLGTDVYNNRTYERMHQDVFKLYAQIIELNEKPLVPDGNMGLNLKGEAVTFKDELRQKTAVRAIIDLGLLDVDEAHLQLADPKQKMLGASSDMVVIDLGTNEDGLGVGDLIEFKLDYMAILRIMNSKYIEKRLAPA</sequence>
<dbReference type="PANTHER" id="PTHR30511">
    <property type="entry name" value="ALANINE RACEMASE"/>
    <property type="match status" value="1"/>
</dbReference>
<dbReference type="STRING" id="984262.SGRA_1352"/>
<evidence type="ECO:0000313" key="6">
    <source>
        <dbReference type="Proteomes" id="UP000007519"/>
    </source>
</evidence>
<dbReference type="Pfam" id="PF01168">
    <property type="entry name" value="Ala_racemase_N"/>
    <property type="match status" value="1"/>
</dbReference>